<accession>A0A6A2ZH78</accession>
<feature type="region of interest" description="Disordered" evidence="2">
    <location>
        <begin position="253"/>
        <end position="272"/>
    </location>
</feature>
<dbReference type="PANTHER" id="PTHR16517:SF158">
    <property type="entry name" value="TUBBY-LIKE F-BOX PROTEIN 9"/>
    <property type="match status" value="1"/>
</dbReference>
<dbReference type="Pfam" id="PF01167">
    <property type="entry name" value="Tub"/>
    <property type="match status" value="1"/>
</dbReference>
<organism evidence="4 5">
    <name type="scientific">Hibiscus syriacus</name>
    <name type="common">Rose of Sharon</name>
    <dbReference type="NCBI Taxonomy" id="106335"/>
    <lineage>
        <taxon>Eukaryota</taxon>
        <taxon>Viridiplantae</taxon>
        <taxon>Streptophyta</taxon>
        <taxon>Embryophyta</taxon>
        <taxon>Tracheophyta</taxon>
        <taxon>Spermatophyta</taxon>
        <taxon>Magnoliopsida</taxon>
        <taxon>eudicotyledons</taxon>
        <taxon>Gunneridae</taxon>
        <taxon>Pentapetalae</taxon>
        <taxon>rosids</taxon>
        <taxon>malvids</taxon>
        <taxon>Malvales</taxon>
        <taxon>Malvaceae</taxon>
        <taxon>Malvoideae</taxon>
        <taxon>Hibiscus</taxon>
    </lineage>
</organism>
<evidence type="ECO:0000256" key="2">
    <source>
        <dbReference type="SAM" id="MobiDB-lite"/>
    </source>
</evidence>
<proteinExistence type="inferred from homology"/>
<dbReference type="PANTHER" id="PTHR16517">
    <property type="entry name" value="TUBBY-RELATED"/>
    <property type="match status" value="1"/>
</dbReference>
<dbReference type="AlphaFoldDB" id="A0A6A2ZH78"/>
<evidence type="ECO:0000259" key="3">
    <source>
        <dbReference type="Pfam" id="PF01167"/>
    </source>
</evidence>
<protein>
    <submittedName>
        <fullName evidence="4">Tubby-like F-box protein 11</fullName>
    </submittedName>
</protein>
<evidence type="ECO:0000313" key="4">
    <source>
        <dbReference type="EMBL" id="KAE8690492.1"/>
    </source>
</evidence>
<dbReference type="PRINTS" id="PR01573">
    <property type="entry name" value="SUPERTUBBY"/>
</dbReference>
<dbReference type="SUPFAM" id="SSF54518">
    <property type="entry name" value="Tubby C-terminal domain-like"/>
    <property type="match status" value="1"/>
</dbReference>
<reference evidence="4" key="1">
    <citation type="submission" date="2019-09" db="EMBL/GenBank/DDBJ databases">
        <title>Draft genome information of white flower Hibiscus syriacus.</title>
        <authorList>
            <person name="Kim Y.-M."/>
        </authorList>
    </citation>
    <scope>NUCLEOTIDE SEQUENCE [LARGE SCALE GENOMIC DNA]</scope>
    <source>
        <strain evidence="4">YM2019G1</strain>
    </source>
</reference>
<feature type="domain" description="Tubby C-terminal" evidence="3">
    <location>
        <begin position="416"/>
        <end position="692"/>
    </location>
</feature>
<feature type="compositionally biased region" description="Basic and acidic residues" evidence="2">
    <location>
        <begin position="262"/>
        <end position="272"/>
    </location>
</feature>
<evidence type="ECO:0000313" key="5">
    <source>
        <dbReference type="Proteomes" id="UP000436088"/>
    </source>
</evidence>
<dbReference type="InterPro" id="IPR000007">
    <property type="entry name" value="Tubby_C"/>
</dbReference>
<dbReference type="InterPro" id="IPR025659">
    <property type="entry name" value="Tubby-like_C"/>
</dbReference>
<dbReference type="Gene3D" id="3.20.90.10">
    <property type="entry name" value="Tubby Protein, Chain A"/>
    <property type="match status" value="1"/>
</dbReference>
<keyword evidence="5" id="KW-1185">Reference proteome</keyword>
<evidence type="ECO:0000256" key="1">
    <source>
        <dbReference type="ARBA" id="ARBA00007129"/>
    </source>
</evidence>
<gene>
    <name evidence="4" type="ORF">F3Y22_tig00110895pilonHSYRG00580</name>
</gene>
<dbReference type="EMBL" id="VEPZ02001152">
    <property type="protein sequence ID" value="KAE8690492.1"/>
    <property type="molecule type" value="Genomic_DNA"/>
</dbReference>
<sequence length="697" mass="78677">MKSSNVDHVWIDLCFGGHERMFMLDDDEPTEKIVSTSQYSKFDLGQYLEFDLGQYSDFDDVSEDDTNPTCNDFDISQYPNYDDETDAVEEDVVDDNEVYRGHEIMTDMNARFKISISYSQAWRAKCYALELLRGSPEASFAQLPAYCHNLKLKNPGSVTHIKTDRDGCFKLLFIAIGAAIHSFITCIRPIIIVDIAHLKVALHLNQDDSSAYAMDCYTTEVYRQTYVEIVYPIPYPSEWDIPDNLQTVFPPVMDGRLPGRPKNHDRIPSKGEEKRISTCSRCKESGDGSRCRAVESARSGDCSRSGGVHHPSHQKKPTSLPPIIGKLSLVGISIYHAGWFKTNRKVLARRRRSVVVVGPHELLREVLLRIEESETRWPQRRNVVACGGVCKSRRFAIKEMVQVSEISGKLAFPISVKQPGPKDILLQCFIKRNRSEQTYYLYLGLTNAITDDFPSCRSEVEASDMHGLYHLTAAGGYFKGERYLWTKFSVMDGQSLHVVSKMTKSRSSRLANSKQVSARVPFRNYPTVHISYELNMLGSRGPRRMQCIMDTIPATSIKQGGVAPIPTEFSLGDVHIFPSIPIFRSKSASMENFPSKPFSGQKDGGALALRNKSPRWHEQLQCWCLKFYGRVTDTSVKNFQLVASPENGPTGPEHEKIILQFGKVGKDLFTMDYRYPISAFQAFSVGLSSFDTKIACK</sequence>
<name>A0A6A2ZH78_HIBSY</name>
<comment type="caution">
    <text evidence="4">The sequence shown here is derived from an EMBL/GenBank/DDBJ whole genome shotgun (WGS) entry which is preliminary data.</text>
</comment>
<comment type="similarity">
    <text evidence="1">Belongs to the TUB family.</text>
</comment>
<dbReference type="Proteomes" id="UP000436088">
    <property type="component" value="Unassembled WGS sequence"/>
</dbReference>
<feature type="region of interest" description="Disordered" evidence="2">
    <location>
        <begin position="296"/>
        <end position="317"/>
    </location>
</feature>